<dbReference type="EMBL" id="FRAP01000018">
    <property type="protein sequence ID" value="SHL11041.1"/>
    <property type="molecule type" value="Genomic_DNA"/>
</dbReference>
<name>A0A1M6XYF9_PSETH</name>
<proteinExistence type="predicted"/>
<dbReference type="PANTHER" id="PTHR43060">
    <property type="entry name" value="3-HYDROXYISOBUTYRATE DEHYDROGENASE-LIKE 1, MITOCHONDRIAL-RELATED"/>
    <property type="match status" value="1"/>
</dbReference>
<dbReference type="RefSeq" id="WP_073459045.1">
    <property type="nucleotide sequence ID" value="NZ_CALGVN010000037.1"/>
</dbReference>
<dbReference type="InterPro" id="IPR013328">
    <property type="entry name" value="6PGD_dom2"/>
</dbReference>
<dbReference type="STRING" id="1848.SAMN05443637_11882"/>
<feature type="domain" description="3-hydroxyisobutyrate dehydrogenase-like NAD-binding" evidence="3">
    <location>
        <begin position="106"/>
        <end position="169"/>
    </location>
</feature>
<dbReference type="GO" id="GO:0050661">
    <property type="term" value="F:NADP binding"/>
    <property type="evidence" value="ECO:0007669"/>
    <property type="project" value="InterPro"/>
</dbReference>
<evidence type="ECO:0000313" key="5">
    <source>
        <dbReference type="Proteomes" id="UP000184363"/>
    </source>
</evidence>
<dbReference type="InterPro" id="IPR029154">
    <property type="entry name" value="HIBADH-like_NADP-bd"/>
</dbReference>
<dbReference type="SUPFAM" id="SSF48179">
    <property type="entry name" value="6-phosphogluconate dehydrogenase C-terminal domain-like"/>
    <property type="match status" value="1"/>
</dbReference>
<dbReference type="Proteomes" id="UP000184363">
    <property type="component" value="Unassembled WGS sequence"/>
</dbReference>
<dbReference type="PANTHER" id="PTHR43060:SF15">
    <property type="entry name" value="3-HYDROXYISOBUTYRATE DEHYDROGENASE-LIKE 1, MITOCHONDRIAL-RELATED"/>
    <property type="match status" value="1"/>
</dbReference>
<dbReference type="SUPFAM" id="SSF51735">
    <property type="entry name" value="NAD(P)-binding Rossmann-fold domains"/>
    <property type="match status" value="1"/>
</dbReference>
<dbReference type="GO" id="GO:0051287">
    <property type="term" value="F:NAD binding"/>
    <property type="evidence" value="ECO:0007669"/>
    <property type="project" value="InterPro"/>
</dbReference>
<dbReference type="Gene3D" id="3.40.50.720">
    <property type="entry name" value="NAD(P)-binding Rossmann-like Domain"/>
    <property type="match status" value="1"/>
</dbReference>
<accession>A0A1M6XYF9</accession>
<evidence type="ECO:0000313" key="4">
    <source>
        <dbReference type="EMBL" id="SHL11041.1"/>
    </source>
</evidence>
<evidence type="ECO:0000259" key="3">
    <source>
        <dbReference type="Pfam" id="PF14833"/>
    </source>
</evidence>
<dbReference type="Pfam" id="PF03446">
    <property type="entry name" value="NAD_binding_2"/>
    <property type="match status" value="1"/>
</dbReference>
<keyword evidence="5" id="KW-1185">Reference proteome</keyword>
<dbReference type="AlphaFoldDB" id="A0A1M6XYF9"/>
<dbReference type="Pfam" id="PF14833">
    <property type="entry name" value="NAD_binding_11"/>
    <property type="match status" value="1"/>
</dbReference>
<evidence type="ECO:0000259" key="2">
    <source>
        <dbReference type="Pfam" id="PF03446"/>
    </source>
</evidence>
<sequence length="233" mass="24790">MLLSILPGIAEVREVVLGLNGTLQELRPGTVHIEMSTIDVEEEAEARDRVQEAGGDLLDAPISGSPSMVGPRMATTFASGAPESIDAVTDVLTAISGPWVKAGAFGQGAHFTYIANLLLAVHTVAAAEAFALARRCGLDLELVQRTIDESIGGSMVFRRFGPRMRAREGEPPRAHRDPARDHRPDRRARAPLRCPHPDVRRGPAGVRPTGARCGCRARPPRCRTPAPSSGGSG</sequence>
<evidence type="ECO:0000256" key="1">
    <source>
        <dbReference type="SAM" id="MobiDB-lite"/>
    </source>
</evidence>
<feature type="domain" description="6-phosphogluconate dehydrogenase NADP-binding" evidence="2">
    <location>
        <begin position="4"/>
        <end position="97"/>
    </location>
</feature>
<feature type="region of interest" description="Disordered" evidence="1">
    <location>
        <begin position="162"/>
        <end position="233"/>
    </location>
</feature>
<protein>
    <submittedName>
        <fullName evidence="4">NAD-binding of NADP-dependent 3-hydroxyisobutyrate dehydrogenase</fullName>
    </submittedName>
</protein>
<feature type="compositionally biased region" description="Basic and acidic residues" evidence="1">
    <location>
        <begin position="165"/>
        <end position="188"/>
    </location>
</feature>
<organism evidence="4 5">
    <name type="scientific">Pseudonocardia thermophila</name>
    <dbReference type="NCBI Taxonomy" id="1848"/>
    <lineage>
        <taxon>Bacteria</taxon>
        <taxon>Bacillati</taxon>
        <taxon>Actinomycetota</taxon>
        <taxon>Actinomycetes</taxon>
        <taxon>Pseudonocardiales</taxon>
        <taxon>Pseudonocardiaceae</taxon>
        <taxon>Pseudonocardia</taxon>
    </lineage>
</organism>
<dbReference type="Gene3D" id="1.10.1040.10">
    <property type="entry name" value="N-(1-d-carboxylethyl)-l-norvaline Dehydrogenase, domain 2"/>
    <property type="match status" value="1"/>
</dbReference>
<dbReference type="InterPro" id="IPR008927">
    <property type="entry name" value="6-PGluconate_DH-like_C_sf"/>
</dbReference>
<gene>
    <name evidence="4" type="ORF">SAMN05443637_11882</name>
</gene>
<dbReference type="InterPro" id="IPR006115">
    <property type="entry name" value="6PGDH_NADP-bd"/>
</dbReference>
<dbReference type="OrthoDB" id="3185659at2"/>
<dbReference type="InterPro" id="IPR036291">
    <property type="entry name" value="NAD(P)-bd_dom_sf"/>
</dbReference>
<reference evidence="4 5" key="1">
    <citation type="submission" date="2016-11" db="EMBL/GenBank/DDBJ databases">
        <authorList>
            <person name="Jaros S."/>
            <person name="Januszkiewicz K."/>
            <person name="Wedrychowicz H."/>
        </authorList>
    </citation>
    <scope>NUCLEOTIDE SEQUENCE [LARGE SCALE GENOMIC DNA]</scope>
    <source>
        <strain evidence="4 5">DSM 43832</strain>
    </source>
</reference>
<feature type="compositionally biased region" description="Low complexity" evidence="1">
    <location>
        <begin position="210"/>
        <end position="227"/>
    </location>
</feature>